<feature type="compositionally biased region" description="Basic residues" evidence="2">
    <location>
        <begin position="80"/>
        <end position="89"/>
    </location>
</feature>
<dbReference type="InterPro" id="IPR038608">
    <property type="entry name" value="Csm1/Pcs1_C_sf"/>
</dbReference>
<comment type="caution">
    <text evidence="4">The sequence shown here is derived from an EMBL/GenBank/DDBJ whole genome shotgun (WGS) entry which is preliminary data.</text>
</comment>
<evidence type="ECO:0000313" key="5">
    <source>
        <dbReference type="Proteomes" id="UP000028545"/>
    </source>
</evidence>
<feature type="compositionally biased region" description="Acidic residues" evidence="2">
    <location>
        <begin position="144"/>
        <end position="155"/>
    </location>
</feature>
<name>A0A084GGN4_PSEDA</name>
<proteinExistence type="predicted"/>
<dbReference type="GO" id="GO:0033551">
    <property type="term" value="C:monopolin complex"/>
    <property type="evidence" value="ECO:0007669"/>
    <property type="project" value="InterPro"/>
</dbReference>
<dbReference type="OrthoDB" id="2431049at2759"/>
<sequence length="444" mass="48463">MTTKRPRGRPAGSANKVTKPAQKTTGRRTSDRIAAAVAAELNPGETNGVLSEKSANQQNIAAPKKGAKGTVPKIVEKPKPTRGRPRTVKKTAETPTEVDLAEGESMAVDTALPAPTPVPKGRRGRKPVSSKTEIPETQPPPEQMDIDEGEDDELGELPQHPSIEPEAPAALPAVPSSVRSQRVVDLDSNDPSIRRKLGDLSKRYDILESKYRHLQEVGAREAERNFDRLKKQAEERAQTSKELIADLKAELASQTSLAKEGQKMAKTVEQHEATIAGLQQKITDLTTSLSEARADNKSLTTKLAASRSEAAAHAKVPSSAVKSNSQAARNGGNSEIIQAAQMKEDLYSDLTGLIVRGVKFHDKEDIFDCLQTGRNGTLHFKLCIETDMTGDGFEEAQITYQPQLDANRDRTLMELLPDYLTEEITFPRPHAAKFYARVTRALTD</sequence>
<dbReference type="VEuPathDB" id="FungiDB:SAPIO_CDS0837"/>
<dbReference type="GO" id="GO:0072686">
    <property type="term" value="C:mitotic spindle"/>
    <property type="evidence" value="ECO:0007669"/>
    <property type="project" value="TreeGrafter"/>
</dbReference>
<protein>
    <recommendedName>
        <fullName evidence="3">Monopolin complex subunit Csm1/Pcs1 C-terminal domain-containing protein</fullName>
    </recommendedName>
</protein>
<feature type="region of interest" description="Disordered" evidence="2">
    <location>
        <begin position="1"/>
        <end position="31"/>
    </location>
</feature>
<accession>A0A084GGN4</accession>
<dbReference type="KEGG" id="sapo:SAPIO_CDS0837"/>
<dbReference type="PANTHER" id="PTHR28006">
    <property type="entry name" value="MONOPOLIN COMPLEX SUBUNIT CSM1"/>
    <property type="match status" value="1"/>
</dbReference>
<dbReference type="EMBL" id="JOWA01000033">
    <property type="protein sequence ID" value="KEZ46496.1"/>
    <property type="molecule type" value="Genomic_DNA"/>
</dbReference>
<dbReference type="AlphaFoldDB" id="A0A084GGN4"/>
<evidence type="ECO:0000256" key="1">
    <source>
        <dbReference type="SAM" id="Coils"/>
    </source>
</evidence>
<evidence type="ECO:0000259" key="3">
    <source>
        <dbReference type="Pfam" id="PF12539"/>
    </source>
</evidence>
<dbReference type="Proteomes" id="UP000028545">
    <property type="component" value="Unassembled WGS sequence"/>
</dbReference>
<feature type="coiled-coil region" evidence="1">
    <location>
        <begin position="197"/>
        <end position="309"/>
    </location>
</feature>
<dbReference type="GO" id="GO:0045144">
    <property type="term" value="P:meiotic sister chromatid segregation"/>
    <property type="evidence" value="ECO:0007669"/>
    <property type="project" value="TreeGrafter"/>
</dbReference>
<dbReference type="FunFam" id="3.90.1150.80:FF:000001">
    <property type="entry name" value="Chromosome segregation protein (Pcs1)"/>
    <property type="match status" value="1"/>
</dbReference>
<keyword evidence="1" id="KW-0175">Coiled coil</keyword>
<dbReference type="OMA" id="TFDCIQT"/>
<feature type="domain" description="Monopolin complex subunit Csm1/Pcs1 C-terminal" evidence="3">
    <location>
        <begin position="341"/>
        <end position="428"/>
    </location>
</feature>
<feature type="region of interest" description="Disordered" evidence="2">
    <location>
        <begin position="45"/>
        <end position="192"/>
    </location>
</feature>
<dbReference type="CDD" id="cd23787">
    <property type="entry name" value="RWD_CSM1"/>
    <property type="match status" value="1"/>
</dbReference>
<feature type="compositionally biased region" description="Polar residues" evidence="2">
    <location>
        <begin position="45"/>
        <end position="60"/>
    </location>
</feature>
<keyword evidence="5" id="KW-1185">Reference proteome</keyword>
<evidence type="ECO:0000313" key="4">
    <source>
        <dbReference type="EMBL" id="KEZ46496.1"/>
    </source>
</evidence>
<dbReference type="HOGENOM" id="CLU_029214_1_0_1"/>
<dbReference type="GO" id="GO:0034506">
    <property type="term" value="C:chromosome, centromeric core domain"/>
    <property type="evidence" value="ECO:0007669"/>
    <property type="project" value="TreeGrafter"/>
</dbReference>
<dbReference type="GeneID" id="27718989"/>
<reference evidence="4 5" key="1">
    <citation type="journal article" date="2014" name="Genome Announc.">
        <title>Draft genome sequence of the pathogenic fungus Scedosporium apiospermum.</title>
        <authorList>
            <person name="Vandeputte P."/>
            <person name="Ghamrawi S."/>
            <person name="Rechenmann M."/>
            <person name="Iltis A."/>
            <person name="Giraud S."/>
            <person name="Fleury M."/>
            <person name="Thornton C."/>
            <person name="Delhaes L."/>
            <person name="Meyer W."/>
            <person name="Papon N."/>
            <person name="Bouchara J.P."/>
        </authorList>
    </citation>
    <scope>NUCLEOTIDE SEQUENCE [LARGE SCALE GENOMIC DNA]</scope>
    <source>
        <strain evidence="4 5">IHEM 14462</strain>
    </source>
</reference>
<dbReference type="GO" id="GO:0005730">
    <property type="term" value="C:nucleolus"/>
    <property type="evidence" value="ECO:0007669"/>
    <property type="project" value="TreeGrafter"/>
</dbReference>
<dbReference type="GO" id="GO:1990644">
    <property type="term" value="F:microtubule site clamp"/>
    <property type="evidence" value="ECO:0007669"/>
    <property type="project" value="TreeGrafter"/>
</dbReference>
<dbReference type="GO" id="GO:0051315">
    <property type="term" value="P:attachment of mitotic spindle microtubules to kinetochore"/>
    <property type="evidence" value="ECO:0007669"/>
    <property type="project" value="TreeGrafter"/>
</dbReference>
<dbReference type="InterPro" id="IPR040349">
    <property type="entry name" value="Csm1/Pcs1"/>
</dbReference>
<feature type="compositionally biased region" description="Low complexity" evidence="2">
    <location>
        <begin position="161"/>
        <end position="180"/>
    </location>
</feature>
<dbReference type="PANTHER" id="PTHR28006:SF1">
    <property type="entry name" value="MONOPOLIN COMPLEX SUBUNIT CSM1"/>
    <property type="match status" value="1"/>
</dbReference>
<feature type="region of interest" description="Disordered" evidence="2">
    <location>
        <begin position="310"/>
        <end position="330"/>
    </location>
</feature>
<dbReference type="Gene3D" id="3.90.1150.80">
    <property type="match status" value="1"/>
</dbReference>
<dbReference type="RefSeq" id="XP_016646295.1">
    <property type="nucleotide sequence ID" value="XM_016783529.1"/>
</dbReference>
<gene>
    <name evidence="4" type="ORF">SAPIO_CDS0837</name>
</gene>
<feature type="compositionally biased region" description="Polar residues" evidence="2">
    <location>
        <begin position="320"/>
        <end position="330"/>
    </location>
</feature>
<organism evidence="4 5">
    <name type="scientific">Pseudallescheria apiosperma</name>
    <name type="common">Scedosporium apiospermum</name>
    <dbReference type="NCBI Taxonomy" id="563466"/>
    <lineage>
        <taxon>Eukaryota</taxon>
        <taxon>Fungi</taxon>
        <taxon>Dikarya</taxon>
        <taxon>Ascomycota</taxon>
        <taxon>Pezizomycotina</taxon>
        <taxon>Sordariomycetes</taxon>
        <taxon>Hypocreomycetidae</taxon>
        <taxon>Microascales</taxon>
        <taxon>Microascaceae</taxon>
        <taxon>Scedosporium</taxon>
    </lineage>
</organism>
<dbReference type="InterPro" id="IPR020981">
    <property type="entry name" value="Csm1/Pcs1_C"/>
</dbReference>
<dbReference type="Pfam" id="PF12539">
    <property type="entry name" value="Csm1"/>
    <property type="match status" value="1"/>
</dbReference>
<evidence type="ECO:0000256" key="2">
    <source>
        <dbReference type="SAM" id="MobiDB-lite"/>
    </source>
</evidence>